<dbReference type="AlphaFoldDB" id="A0AAV0CHW5"/>
<keyword evidence="2" id="KW-1185">Reference proteome</keyword>
<sequence>MTCSKDKPCRDMKLTSLNIRTNDSQLTKANCTSF</sequence>
<dbReference type="Proteomes" id="UP001152523">
    <property type="component" value="Unassembled WGS sequence"/>
</dbReference>
<feature type="non-terminal residue" evidence="1">
    <location>
        <position position="34"/>
    </location>
</feature>
<protein>
    <submittedName>
        <fullName evidence="1">Uncharacterized protein</fullName>
    </submittedName>
</protein>
<comment type="caution">
    <text evidence="1">The sequence shown here is derived from an EMBL/GenBank/DDBJ whole genome shotgun (WGS) entry which is preliminary data.</text>
</comment>
<dbReference type="EMBL" id="CAMAPF010000030">
    <property type="protein sequence ID" value="CAH9076300.1"/>
    <property type="molecule type" value="Genomic_DNA"/>
</dbReference>
<gene>
    <name evidence="1" type="ORF">CEPIT_LOCUS5836</name>
</gene>
<organism evidence="1 2">
    <name type="scientific">Cuscuta epithymum</name>
    <dbReference type="NCBI Taxonomy" id="186058"/>
    <lineage>
        <taxon>Eukaryota</taxon>
        <taxon>Viridiplantae</taxon>
        <taxon>Streptophyta</taxon>
        <taxon>Embryophyta</taxon>
        <taxon>Tracheophyta</taxon>
        <taxon>Spermatophyta</taxon>
        <taxon>Magnoliopsida</taxon>
        <taxon>eudicotyledons</taxon>
        <taxon>Gunneridae</taxon>
        <taxon>Pentapetalae</taxon>
        <taxon>asterids</taxon>
        <taxon>lamiids</taxon>
        <taxon>Solanales</taxon>
        <taxon>Convolvulaceae</taxon>
        <taxon>Cuscuteae</taxon>
        <taxon>Cuscuta</taxon>
        <taxon>Cuscuta subgen. Cuscuta</taxon>
    </lineage>
</organism>
<evidence type="ECO:0000313" key="1">
    <source>
        <dbReference type="EMBL" id="CAH9076300.1"/>
    </source>
</evidence>
<reference evidence="1" key="1">
    <citation type="submission" date="2022-07" db="EMBL/GenBank/DDBJ databases">
        <authorList>
            <person name="Macas J."/>
            <person name="Novak P."/>
            <person name="Neumann P."/>
        </authorList>
    </citation>
    <scope>NUCLEOTIDE SEQUENCE</scope>
</reference>
<evidence type="ECO:0000313" key="2">
    <source>
        <dbReference type="Proteomes" id="UP001152523"/>
    </source>
</evidence>
<accession>A0AAV0CHW5</accession>
<name>A0AAV0CHW5_9ASTE</name>
<proteinExistence type="predicted"/>